<protein>
    <submittedName>
        <fullName evidence="2">Uncharacterized protein</fullName>
    </submittedName>
</protein>
<feature type="region of interest" description="Disordered" evidence="1">
    <location>
        <begin position="1"/>
        <end position="34"/>
    </location>
</feature>
<reference evidence="2 3" key="1">
    <citation type="submission" date="2019-03" db="EMBL/GenBank/DDBJ databases">
        <title>First draft genome of Liparis tanakae, snailfish: a comprehensive survey of snailfish specific genes.</title>
        <authorList>
            <person name="Kim W."/>
            <person name="Song I."/>
            <person name="Jeong J.-H."/>
            <person name="Kim D."/>
            <person name="Kim S."/>
            <person name="Ryu S."/>
            <person name="Song J.Y."/>
            <person name="Lee S.K."/>
        </authorList>
    </citation>
    <scope>NUCLEOTIDE SEQUENCE [LARGE SCALE GENOMIC DNA]</scope>
    <source>
        <tissue evidence="2">Muscle</tissue>
    </source>
</reference>
<dbReference type="EMBL" id="SRLO01000830">
    <property type="protein sequence ID" value="TNN45685.1"/>
    <property type="molecule type" value="Genomic_DNA"/>
</dbReference>
<evidence type="ECO:0000313" key="2">
    <source>
        <dbReference type="EMBL" id="TNN45685.1"/>
    </source>
</evidence>
<feature type="compositionally biased region" description="Low complexity" evidence="1">
    <location>
        <begin position="11"/>
        <end position="23"/>
    </location>
</feature>
<gene>
    <name evidence="2" type="ORF">EYF80_044114</name>
</gene>
<organism evidence="2 3">
    <name type="scientific">Liparis tanakae</name>
    <name type="common">Tanaka's snailfish</name>
    <dbReference type="NCBI Taxonomy" id="230148"/>
    <lineage>
        <taxon>Eukaryota</taxon>
        <taxon>Metazoa</taxon>
        <taxon>Chordata</taxon>
        <taxon>Craniata</taxon>
        <taxon>Vertebrata</taxon>
        <taxon>Euteleostomi</taxon>
        <taxon>Actinopterygii</taxon>
        <taxon>Neopterygii</taxon>
        <taxon>Teleostei</taxon>
        <taxon>Neoteleostei</taxon>
        <taxon>Acanthomorphata</taxon>
        <taxon>Eupercaria</taxon>
        <taxon>Perciformes</taxon>
        <taxon>Cottioidei</taxon>
        <taxon>Cottales</taxon>
        <taxon>Liparidae</taxon>
        <taxon>Liparis</taxon>
    </lineage>
</organism>
<accession>A0A4Z2FXS5</accession>
<dbReference type="Proteomes" id="UP000314294">
    <property type="component" value="Unassembled WGS sequence"/>
</dbReference>
<evidence type="ECO:0000256" key="1">
    <source>
        <dbReference type="SAM" id="MobiDB-lite"/>
    </source>
</evidence>
<dbReference type="AlphaFoldDB" id="A0A4Z2FXS5"/>
<name>A0A4Z2FXS5_9TELE</name>
<sequence length="100" mass="10661">MLTLSVRPCMSASSPSSSSSPEPGAGGGGTRLSRVRLTKRRLSAPGCLPSLEICFQGLGGYMKAALWIWSLISSSSLKGNVPLRLTYMMTPTDHMSSERL</sequence>
<evidence type="ECO:0000313" key="3">
    <source>
        <dbReference type="Proteomes" id="UP000314294"/>
    </source>
</evidence>
<comment type="caution">
    <text evidence="2">The sequence shown here is derived from an EMBL/GenBank/DDBJ whole genome shotgun (WGS) entry which is preliminary data.</text>
</comment>
<keyword evidence="3" id="KW-1185">Reference proteome</keyword>
<proteinExistence type="predicted"/>